<dbReference type="AlphaFoldDB" id="A0A2R6NMT0"/>
<dbReference type="GO" id="GO:0032981">
    <property type="term" value="P:mitochondrial respiratory chain complex I assembly"/>
    <property type="evidence" value="ECO:0007669"/>
    <property type="project" value="InterPro"/>
</dbReference>
<dbReference type="EMBL" id="MLYV02001069">
    <property type="protein sequence ID" value="PSR73693.1"/>
    <property type="molecule type" value="Genomic_DNA"/>
</dbReference>
<keyword evidence="3" id="KW-0496">Mitochondrion</keyword>
<dbReference type="CDD" id="cd05125">
    <property type="entry name" value="Mth938_2P1-like"/>
    <property type="match status" value="1"/>
</dbReference>
<dbReference type="SUPFAM" id="SSF64076">
    <property type="entry name" value="MTH938-like"/>
    <property type="match status" value="1"/>
</dbReference>
<proteinExistence type="inferred from homology"/>
<gene>
    <name evidence="5" type="ORF">PHLCEN_2v10612</name>
</gene>
<keyword evidence="6" id="KW-1185">Reference proteome</keyword>
<dbReference type="PANTHER" id="PTHR21192">
    <property type="entry name" value="NUCLEAR PROTEIN E3-3"/>
    <property type="match status" value="1"/>
</dbReference>
<evidence type="ECO:0000256" key="4">
    <source>
        <dbReference type="ARBA" id="ARBA00049984"/>
    </source>
</evidence>
<organism evidence="5 6">
    <name type="scientific">Hermanssonia centrifuga</name>
    <dbReference type="NCBI Taxonomy" id="98765"/>
    <lineage>
        <taxon>Eukaryota</taxon>
        <taxon>Fungi</taxon>
        <taxon>Dikarya</taxon>
        <taxon>Basidiomycota</taxon>
        <taxon>Agaricomycotina</taxon>
        <taxon>Agaricomycetes</taxon>
        <taxon>Polyporales</taxon>
        <taxon>Meruliaceae</taxon>
        <taxon>Hermanssonia</taxon>
    </lineage>
</organism>
<dbReference type="Gene3D" id="3.40.1230.10">
    <property type="entry name" value="MTH938-like"/>
    <property type="match status" value="1"/>
</dbReference>
<evidence type="ECO:0000256" key="2">
    <source>
        <dbReference type="ARBA" id="ARBA00021776"/>
    </source>
</evidence>
<name>A0A2R6NMT0_9APHY</name>
<sequence>MFARALQSSAIRSTLRSQHKAFHDSRICNSALHNILAGGASPSTQVKTITAEGINLADGRIIPSSCIFLDGKVFLWQTPETFWDGWGTEHFEVFDAVVPKPEILLLGTGKRLILPPPSIRQYLTSIGIQIDVMDTRNACSTYNLLAEEGRRVAAALIPLSARSWKRTQ</sequence>
<evidence type="ECO:0000256" key="3">
    <source>
        <dbReference type="ARBA" id="ARBA00023128"/>
    </source>
</evidence>
<accession>A0A2R6NMT0</accession>
<protein>
    <recommendedName>
        <fullName evidence="2">NADH dehydrogenase [ubiquinone] 1 alpha subcomplex assembly factor 3</fullName>
    </recommendedName>
</protein>
<dbReference type="Pfam" id="PF04430">
    <property type="entry name" value="DUF498"/>
    <property type="match status" value="1"/>
</dbReference>
<dbReference type="Proteomes" id="UP000186601">
    <property type="component" value="Unassembled WGS sequence"/>
</dbReference>
<dbReference type="STRING" id="98765.A0A2R6NMT0"/>
<comment type="caution">
    <text evidence="5">The sequence shown here is derived from an EMBL/GenBank/DDBJ whole genome shotgun (WGS) entry which is preliminary data.</text>
</comment>
<evidence type="ECO:0000313" key="6">
    <source>
        <dbReference type="Proteomes" id="UP000186601"/>
    </source>
</evidence>
<dbReference type="GO" id="GO:0005743">
    <property type="term" value="C:mitochondrial inner membrane"/>
    <property type="evidence" value="ECO:0007669"/>
    <property type="project" value="TreeGrafter"/>
</dbReference>
<comment type="subcellular location">
    <subcellularLocation>
        <location evidence="1">Mitochondrion</location>
    </subcellularLocation>
</comment>
<evidence type="ECO:0000313" key="5">
    <source>
        <dbReference type="EMBL" id="PSR73693.1"/>
    </source>
</evidence>
<dbReference type="InterPro" id="IPR007523">
    <property type="entry name" value="NDUFAF3/AAMDC"/>
</dbReference>
<comment type="similarity">
    <text evidence="4">Belongs to the NDUFAF3 family.</text>
</comment>
<dbReference type="InterPro" id="IPR036748">
    <property type="entry name" value="MTH938-like_sf"/>
</dbReference>
<dbReference type="OrthoDB" id="20681at2759"/>
<evidence type="ECO:0000256" key="1">
    <source>
        <dbReference type="ARBA" id="ARBA00004173"/>
    </source>
</evidence>
<dbReference type="InterPro" id="IPR034095">
    <property type="entry name" value="NDUF3"/>
</dbReference>
<reference evidence="5 6" key="1">
    <citation type="submission" date="2018-02" db="EMBL/GenBank/DDBJ databases">
        <title>Genome sequence of the basidiomycete white-rot fungus Phlebia centrifuga.</title>
        <authorList>
            <person name="Granchi Z."/>
            <person name="Peng M."/>
            <person name="de Vries R.P."/>
            <person name="Hilden K."/>
            <person name="Makela M.R."/>
            <person name="Grigoriev I."/>
            <person name="Riley R."/>
        </authorList>
    </citation>
    <scope>NUCLEOTIDE SEQUENCE [LARGE SCALE GENOMIC DNA]</scope>
    <source>
        <strain evidence="5 6">FBCC195</strain>
    </source>
</reference>
<dbReference type="PANTHER" id="PTHR21192:SF2">
    <property type="entry name" value="NADH DEHYDROGENASE [UBIQUINONE] 1 ALPHA SUBCOMPLEX ASSEMBLY FACTOR 3"/>
    <property type="match status" value="1"/>
</dbReference>